<evidence type="ECO:0000256" key="5">
    <source>
        <dbReference type="ARBA" id="ARBA00023125"/>
    </source>
</evidence>
<reference evidence="8 9" key="1">
    <citation type="journal article" date="2018" name="Mol. Plant">
        <title>The genome of Artemisia annua provides insight into the evolution of Asteraceae family and artemisinin biosynthesis.</title>
        <authorList>
            <person name="Shen Q."/>
            <person name="Zhang L."/>
            <person name="Liao Z."/>
            <person name="Wang S."/>
            <person name="Yan T."/>
            <person name="Shi P."/>
            <person name="Liu M."/>
            <person name="Fu X."/>
            <person name="Pan Q."/>
            <person name="Wang Y."/>
            <person name="Lv Z."/>
            <person name="Lu X."/>
            <person name="Zhang F."/>
            <person name="Jiang W."/>
            <person name="Ma Y."/>
            <person name="Chen M."/>
            <person name="Hao X."/>
            <person name="Li L."/>
            <person name="Tang Y."/>
            <person name="Lv G."/>
            <person name="Zhou Y."/>
            <person name="Sun X."/>
            <person name="Brodelius P.E."/>
            <person name="Rose J.K.C."/>
            <person name="Tang K."/>
        </authorList>
    </citation>
    <scope>NUCLEOTIDE SEQUENCE [LARGE SCALE GENOMIC DNA]</scope>
    <source>
        <strain evidence="9">cv. Huhao1</strain>
        <tissue evidence="8">Leaf</tissue>
    </source>
</reference>
<dbReference type="GO" id="GO:0003677">
    <property type="term" value="F:DNA binding"/>
    <property type="evidence" value="ECO:0007669"/>
    <property type="project" value="UniProtKB-KW"/>
</dbReference>
<dbReference type="InterPro" id="IPR013955">
    <property type="entry name" value="Rep_factor-A_C"/>
</dbReference>
<dbReference type="Gene3D" id="2.40.50.140">
    <property type="entry name" value="Nucleic acid-binding proteins"/>
    <property type="match status" value="3"/>
</dbReference>
<proteinExistence type="inferred from homology"/>
<keyword evidence="3" id="KW-0863">Zinc-finger</keyword>
<keyword evidence="2" id="KW-0479">Metal-binding</keyword>
<feature type="domain" description="Replication factor A C-terminal" evidence="7">
    <location>
        <begin position="385"/>
        <end position="495"/>
    </location>
</feature>
<dbReference type="InterPro" id="IPR012340">
    <property type="entry name" value="NA-bd_OB-fold"/>
</dbReference>
<feature type="compositionally biased region" description="Polar residues" evidence="6">
    <location>
        <begin position="559"/>
        <end position="568"/>
    </location>
</feature>
<dbReference type="STRING" id="35608.A0A2U1LBU8"/>
<keyword evidence="9" id="KW-1185">Reference proteome</keyword>
<dbReference type="InterPro" id="IPR047192">
    <property type="entry name" value="Euk_RPA1_DBD_C"/>
</dbReference>
<evidence type="ECO:0000256" key="1">
    <source>
        <dbReference type="ARBA" id="ARBA00005690"/>
    </source>
</evidence>
<dbReference type="PANTHER" id="PTHR47165">
    <property type="entry name" value="OS03G0429900 PROTEIN"/>
    <property type="match status" value="1"/>
</dbReference>
<feature type="compositionally biased region" description="Low complexity" evidence="6">
    <location>
        <begin position="595"/>
        <end position="607"/>
    </location>
</feature>
<gene>
    <name evidence="8" type="ORF">CTI12_AA508890</name>
</gene>
<accession>A0A2U1LBU8</accession>
<dbReference type="EMBL" id="PKPP01010280">
    <property type="protein sequence ID" value="PWA46451.1"/>
    <property type="molecule type" value="Genomic_DNA"/>
</dbReference>
<keyword evidence="4" id="KW-0862">Zinc</keyword>
<keyword evidence="5 8" id="KW-0238">DNA-binding</keyword>
<evidence type="ECO:0000313" key="9">
    <source>
        <dbReference type="Proteomes" id="UP000245207"/>
    </source>
</evidence>
<dbReference type="Pfam" id="PF08646">
    <property type="entry name" value="Rep_fac-A_C"/>
    <property type="match status" value="1"/>
</dbReference>
<sequence>MEPFTHDGETTLKPEIVEQLIQLLDEHNELVQLFRTARDKHNEGTVPEFKIQLYNVVGGRQYNLPTSRTLGAIVFEESSNSQTEYDVIIEMTEANIRDLTPASRNRILNAKIYRAWIHRDSADTTDKGLRAILLDKQGDAIQVNIDANDIDFFKPTVVPGKAYRISAFRCIPTENWQQTLENRTSLSFTRFTKLDEIPDDGFPLHYFDFISYNKLPTRAIDPKQKAKKPYPVLTDYIGCYISSTDKDKVGNPNRNQPIFRKVEIQNLNRNSIELTLWGTLAETFNKEGIDALEKPVIIAVTSCRVSRYQNNLQLSSTPATYYYINPTIPELEQYKEEYRTMFNINPPLQVIRQPFHDKEKEKTRNRFPLASLMVQVPLTYQGVRFTCDGTITGLKTDRKWYDMSCNECLNKLEIDEDTYQCKAHGHVASPNHRYNFKAYISDETQTIMVTCFTPKANKIVGIDCETLVASLTNPDPRDFPPPITAIIGKRHIFQFHYNTPGKQGAPDFILNDILDIEDPPKQLEATTSGSTSKDKDTLHTESSTSSMALIKTESLPTEIPNTPASTVITPKKENETPNVVEASQGGTDGTPPPATDAITTPDTPSDTVTKDTAQPKVSKRALFQDKPSAGKKTKKE</sequence>
<comment type="caution">
    <text evidence="8">The sequence shown here is derived from an EMBL/GenBank/DDBJ whole genome shotgun (WGS) entry which is preliminary data.</text>
</comment>
<protein>
    <submittedName>
        <fullName evidence="8">Replication protein A 70 kDa DNA-binding subunit</fullName>
    </submittedName>
</protein>
<evidence type="ECO:0000256" key="6">
    <source>
        <dbReference type="SAM" id="MobiDB-lite"/>
    </source>
</evidence>
<dbReference type="Proteomes" id="UP000245207">
    <property type="component" value="Unassembled WGS sequence"/>
</dbReference>
<dbReference type="CDD" id="cd04476">
    <property type="entry name" value="RPA1_DBD_C"/>
    <property type="match status" value="1"/>
</dbReference>
<evidence type="ECO:0000256" key="2">
    <source>
        <dbReference type="ARBA" id="ARBA00022723"/>
    </source>
</evidence>
<evidence type="ECO:0000259" key="7">
    <source>
        <dbReference type="Pfam" id="PF08646"/>
    </source>
</evidence>
<evidence type="ECO:0000256" key="3">
    <source>
        <dbReference type="ARBA" id="ARBA00022771"/>
    </source>
</evidence>
<dbReference type="GO" id="GO:0008270">
    <property type="term" value="F:zinc ion binding"/>
    <property type="evidence" value="ECO:0007669"/>
    <property type="project" value="UniProtKB-KW"/>
</dbReference>
<evidence type="ECO:0000256" key="4">
    <source>
        <dbReference type="ARBA" id="ARBA00022833"/>
    </source>
</evidence>
<organism evidence="8 9">
    <name type="scientific">Artemisia annua</name>
    <name type="common">Sweet wormwood</name>
    <dbReference type="NCBI Taxonomy" id="35608"/>
    <lineage>
        <taxon>Eukaryota</taxon>
        <taxon>Viridiplantae</taxon>
        <taxon>Streptophyta</taxon>
        <taxon>Embryophyta</taxon>
        <taxon>Tracheophyta</taxon>
        <taxon>Spermatophyta</taxon>
        <taxon>Magnoliopsida</taxon>
        <taxon>eudicotyledons</taxon>
        <taxon>Gunneridae</taxon>
        <taxon>Pentapetalae</taxon>
        <taxon>asterids</taxon>
        <taxon>campanulids</taxon>
        <taxon>Asterales</taxon>
        <taxon>Asteraceae</taxon>
        <taxon>Asteroideae</taxon>
        <taxon>Anthemideae</taxon>
        <taxon>Artemisiinae</taxon>
        <taxon>Artemisia</taxon>
    </lineage>
</organism>
<comment type="similarity">
    <text evidence="1">Belongs to the replication factor A protein 1 family.</text>
</comment>
<feature type="region of interest" description="Disordered" evidence="6">
    <location>
        <begin position="522"/>
        <end position="636"/>
    </location>
</feature>
<dbReference type="SUPFAM" id="SSF50249">
    <property type="entry name" value="Nucleic acid-binding proteins"/>
    <property type="match status" value="3"/>
</dbReference>
<dbReference type="PANTHER" id="PTHR47165:SF4">
    <property type="entry name" value="OS03G0429900 PROTEIN"/>
    <property type="match status" value="1"/>
</dbReference>
<dbReference type="OrthoDB" id="642880at2759"/>
<name>A0A2U1LBU8_ARTAN</name>
<dbReference type="AlphaFoldDB" id="A0A2U1LBU8"/>
<evidence type="ECO:0000313" key="8">
    <source>
        <dbReference type="EMBL" id="PWA46451.1"/>
    </source>
</evidence>
<dbReference type="CDD" id="cd04481">
    <property type="entry name" value="RPA1_DBD_B_like"/>
    <property type="match status" value="1"/>
</dbReference>